<dbReference type="HOGENOM" id="CLU_1172205_0_0_1"/>
<dbReference type="GO" id="GO:0070125">
    <property type="term" value="P:mitochondrial translational elongation"/>
    <property type="evidence" value="ECO:0000318"/>
    <property type="project" value="GO_Central"/>
</dbReference>
<gene>
    <name evidence="3" type="ordered locus">MTR_6g087270</name>
</gene>
<evidence type="ECO:0000313" key="5">
    <source>
        <dbReference type="Proteomes" id="UP000002051"/>
    </source>
</evidence>
<feature type="compositionally biased region" description="Polar residues" evidence="1">
    <location>
        <begin position="96"/>
        <end position="119"/>
    </location>
</feature>
<reference evidence="3 5" key="2">
    <citation type="journal article" date="2014" name="BMC Genomics">
        <title>An improved genome release (version Mt4.0) for the model legume Medicago truncatula.</title>
        <authorList>
            <person name="Tang H."/>
            <person name="Krishnakumar V."/>
            <person name="Bidwell S."/>
            <person name="Rosen B."/>
            <person name="Chan A."/>
            <person name="Zhou S."/>
            <person name="Gentzbittel L."/>
            <person name="Childs K.L."/>
            <person name="Yandell M."/>
            <person name="Gundlach H."/>
            <person name="Mayer K.F."/>
            <person name="Schwartz D.C."/>
            <person name="Town C.D."/>
        </authorList>
    </citation>
    <scope>GENOME REANNOTATION</scope>
    <source>
        <strain evidence="4 5">cv. Jemalong A17</strain>
    </source>
</reference>
<dbReference type="GO" id="GO:0003676">
    <property type="term" value="F:nucleic acid binding"/>
    <property type="evidence" value="ECO:0007669"/>
    <property type="project" value="InterPro"/>
</dbReference>
<evidence type="ECO:0000256" key="1">
    <source>
        <dbReference type="SAM" id="MobiDB-lite"/>
    </source>
</evidence>
<dbReference type="PaxDb" id="3880-AES76806"/>
<dbReference type="eggNOG" id="KOG1071">
    <property type="taxonomic scope" value="Eukaryota"/>
</dbReference>
<sequence length="237" mass="25901">MNPIISCSVGNSSVIPGVAYLTRKNNSLTRLNFSRSSLGHGSTRRFLFPSFVVNNVFPHNKRICSYRKKSRTFKSATETEVSVEVQDSPVIDEVSSESPSNEVGTSEDSSPRSDANAGSTKAKRSRPARKSEKPPVKNEDLVPGLCYSFVKDVPSVASLGQEVTVKTPMLKSGPGRRDSLKSGPRKDKKIMKFVLGQELLGSVKNMTRSGTFISLLAGEEVFIPLAEEDDDGDWSRN</sequence>
<keyword evidence="3" id="KW-0648">Protein biosynthesis</keyword>
<dbReference type="STRING" id="3880.G7KPG8"/>
<keyword evidence="5" id="KW-1185">Reference proteome</keyword>
<dbReference type="GO" id="GO:0005739">
    <property type="term" value="C:mitochondrion"/>
    <property type="evidence" value="ECO:0007669"/>
    <property type="project" value="GOC"/>
</dbReference>
<protein>
    <submittedName>
        <fullName evidence="3">Elongation factor Ts protein</fullName>
    </submittedName>
</protein>
<evidence type="ECO:0000313" key="3">
    <source>
        <dbReference type="EMBL" id="AES76806.1"/>
    </source>
</evidence>
<dbReference type="PROSITE" id="PS50126">
    <property type="entry name" value="S1"/>
    <property type="match status" value="1"/>
</dbReference>
<dbReference type="AlphaFoldDB" id="G7KPG8"/>
<reference evidence="3 5" key="1">
    <citation type="journal article" date="2011" name="Nature">
        <title>The Medicago genome provides insight into the evolution of rhizobial symbioses.</title>
        <authorList>
            <person name="Young N.D."/>
            <person name="Debelle F."/>
            <person name="Oldroyd G.E."/>
            <person name="Geurts R."/>
            <person name="Cannon S.B."/>
            <person name="Udvardi M.K."/>
            <person name="Benedito V.A."/>
            <person name="Mayer K.F."/>
            <person name="Gouzy J."/>
            <person name="Schoof H."/>
            <person name="Van de Peer Y."/>
            <person name="Proost S."/>
            <person name="Cook D.R."/>
            <person name="Meyers B.C."/>
            <person name="Spannagl M."/>
            <person name="Cheung F."/>
            <person name="De Mita S."/>
            <person name="Krishnakumar V."/>
            <person name="Gundlach H."/>
            <person name="Zhou S."/>
            <person name="Mudge J."/>
            <person name="Bharti A.K."/>
            <person name="Murray J.D."/>
            <person name="Naoumkina M.A."/>
            <person name="Rosen B."/>
            <person name="Silverstein K.A."/>
            <person name="Tang H."/>
            <person name="Rombauts S."/>
            <person name="Zhao P.X."/>
            <person name="Zhou P."/>
            <person name="Barbe V."/>
            <person name="Bardou P."/>
            <person name="Bechner M."/>
            <person name="Bellec A."/>
            <person name="Berger A."/>
            <person name="Berges H."/>
            <person name="Bidwell S."/>
            <person name="Bisseling T."/>
            <person name="Choisne N."/>
            <person name="Couloux A."/>
            <person name="Denny R."/>
            <person name="Deshpande S."/>
            <person name="Dai X."/>
            <person name="Doyle J.J."/>
            <person name="Dudez A.M."/>
            <person name="Farmer A.D."/>
            <person name="Fouteau S."/>
            <person name="Franken C."/>
            <person name="Gibelin C."/>
            <person name="Gish J."/>
            <person name="Goldstein S."/>
            <person name="Gonzalez A.J."/>
            <person name="Green P.J."/>
            <person name="Hallab A."/>
            <person name="Hartog M."/>
            <person name="Hua A."/>
            <person name="Humphray S.J."/>
            <person name="Jeong D.H."/>
            <person name="Jing Y."/>
            <person name="Jocker A."/>
            <person name="Kenton S.M."/>
            <person name="Kim D.J."/>
            <person name="Klee K."/>
            <person name="Lai H."/>
            <person name="Lang C."/>
            <person name="Lin S."/>
            <person name="Macmil S.L."/>
            <person name="Magdelenat G."/>
            <person name="Matthews L."/>
            <person name="McCorrison J."/>
            <person name="Monaghan E.L."/>
            <person name="Mun J.H."/>
            <person name="Najar F.Z."/>
            <person name="Nicholson C."/>
            <person name="Noirot C."/>
            <person name="O'Bleness M."/>
            <person name="Paule C.R."/>
            <person name="Poulain J."/>
            <person name="Prion F."/>
            <person name="Qin B."/>
            <person name="Qu C."/>
            <person name="Retzel E.F."/>
            <person name="Riddle C."/>
            <person name="Sallet E."/>
            <person name="Samain S."/>
            <person name="Samson N."/>
            <person name="Sanders I."/>
            <person name="Saurat O."/>
            <person name="Scarpelli C."/>
            <person name="Schiex T."/>
            <person name="Segurens B."/>
            <person name="Severin A.J."/>
            <person name="Sherrier D.J."/>
            <person name="Shi R."/>
            <person name="Sims S."/>
            <person name="Singer S.R."/>
            <person name="Sinharoy S."/>
            <person name="Sterck L."/>
            <person name="Viollet A."/>
            <person name="Wang B.B."/>
            <person name="Wang K."/>
            <person name="Wang M."/>
            <person name="Wang X."/>
            <person name="Warfsmann J."/>
            <person name="Weissenbach J."/>
            <person name="White D.D."/>
            <person name="White J.D."/>
            <person name="Wiley G.B."/>
            <person name="Wincker P."/>
            <person name="Xing Y."/>
            <person name="Yang L."/>
            <person name="Yao Z."/>
            <person name="Ying F."/>
            <person name="Zhai J."/>
            <person name="Zhou L."/>
            <person name="Zuber A."/>
            <person name="Denarie J."/>
            <person name="Dixon R.A."/>
            <person name="May G.D."/>
            <person name="Schwartz D.C."/>
            <person name="Rogers J."/>
            <person name="Quetier F."/>
            <person name="Town C.D."/>
            <person name="Roe B.A."/>
        </authorList>
    </citation>
    <scope>NUCLEOTIDE SEQUENCE [LARGE SCALE GENOMIC DNA]</scope>
    <source>
        <strain evidence="3">A17</strain>
        <strain evidence="4 5">cv. Jemalong A17</strain>
    </source>
</reference>
<dbReference type="EnsemblPlants" id="AES76806">
    <property type="protein sequence ID" value="AES76806"/>
    <property type="gene ID" value="MTR_6g087270"/>
</dbReference>
<evidence type="ECO:0000313" key="4">
    <source>
        <dbReference type="EnsemblPlants" id="AES76806"/>
    </source>
</evidence>
<keyword evidence="3" id="KW-0251">Elongation factor</keyword>
<feature type="domain" description="S1 motif" evidence="2">
    <location>
        <begin position="196"/>
        <end position="237"/>
    </location>
</feature>
<proteinExistence type="predicted"/>
<dbReference type="GO" id="GO:0003746">
    <property type="term" value="F:translation elongation factor activity"/>
    <property type="evidence" value="ECO:0000318"/>
    <property type="project" value="GO_Central"/>
</dbReference>
<dbReference type="EMBL" id="CM001222">
    <property type="protein sequence ID" value="AES76806.1"/>
    <property type="molecule type" value="Genomic_DNA"/>
</dbReference>
<name>G7KPG8_MEDTR</name>
<organism evidence="3 5">
    <name type="scientific">Medicago truncatula</name>
    <name type="common">Barrel medic</name>
    <name type="synonym">Medicago tribuloides</name>
    <dbReference type="NCBI Taxonomy" id="3880"/>
    <lineage>
        <taxon>Eukaryota</taxon>
        <taxon>Viridiplantae</taxon>
        <taxon>Streptophyta</taxon>
        <taxon>Embryophyta</taxon>
        <taxon>Tracheophyta</taxon>
        <taxon>Spermatophyta</taxon>
        <taxon>Magnoliopsida</taxon>
        <taxon>eudicotyledons</taxon>
        <taxon>Gunneridae</taxon>
        <taxon>Pentapetalae</taxon>
        <taxon>rosids</taxon>
        <taxon>fabids</taxon>
        <taxon>Fabales</taxon>
        <taxon>Fabaceae</taxon>
        <taxon>Papilionoideae</taxon>
        <taxon>50 kb inversion clade</taxon>
        <taxon>NPAAA clade</taxon>
        <taxon>Hologalegina</taxon>
        <taxon>IRL clade</taxon>
        <taxon>Trifolieae</taxon>
        <taxon>Medicago</taxon>
    </lineage>
</organism>
<accession>G7KPG8</accession>
<dbReference type="InterPro" id="IPR003029">
    <property type="entry name" value="S1_domain"/>
</dbReference>
<reference evidence="4" key="3">
    <citation type="submission" date="2015-04" db="UniProtKB">
        <authorList>
            <consortium name="EnsemblPlants"/>
        </authorList>
    </citation>
    <scope>IDENTIFICATION</scope>
    <source>
        <strain evidence="4">cv. Jemalong A17</strain>
    </source>
</reference>
<evidence type="ECO:0000259" key="2">
    <source>
        <dbReference type="PROSITE" id="PS50126"/>
    </source>
</evidence>
<feature type="region of interest" description="Disordered" evidence="1">
    <location>
        <begin position="75"/>
        <end position="137"/>
    </location>
</feature>
<dbReference type="Proteomes" id="UP000002051">
    <property type="component" value="Chromosome 6"/>
</dbReference>